<evidence type="ECO:0000313" key="2">
    <source>
        <dbReference type="EMBL" id="PSS37348.1"/>
    </source>
</evidence>
<gene>
    <name evidence="2" type="ORF">PHLCEN_2v825</name>
</gene>
<reference evidence="2 3" key="1">
    <citation type="submission" date="2018-02" db="EMBL/GenBank/DDBJ databases">
        <title>Genome sequence of the basidiomycete white-rot fungus Phlebia centrifuga.</title>
        <authorList>
            <person name="Granchi Z."/>
            <person name="Peng M."/>
            <person name="de Vries R.P."/>
            <person name="Hilden K."/>
            <person name="Makela M.R."/>
            <person name="Grigoriev I."/>
            <person name="Riley R."/>
        </authorList>
    </citation>
    <scope>NUCLEOTIDE SEQUENCE [LARGE SCALE GENOMIC DNA]</scope>
    <source>
        <strain evidence="2 3">FBCC195</strain>
    </source>
</reference>
<dbReference type="AlphaFoldDB" id="A0A2R6S4Z4"/>
<name>A0A2R6S4Z4_9APHY</name>
<dbReference type="EMBL" id="MLYV02000057">
    <property type="protein sequence ID" value="PSS37348.1"/>
    <property type="molecule type" value="Genomic_DNA"/>
</dbReference>
<evidence type="ECO:0000313" key="3">
    <source>
        <dbReference type="Proteomes" id="UP000186601"/>
    </source>
</evidence>
<dbReference type="Proteomes" id="UP000186601">
    <property type="component" value="Unassembled WGS sequence"/>
</dbReference>
<accession>A0A2R6S4Z4</accession>
<feature type="region of interest" description="Disordered" evidence="1">
    <location>
        <begin position="1"/>
        <end position="33"/>
    </location>
</feature>
<organism evidence="2 3">
    <name type="scientific">Hermanssonia centrifuga</name>
    <dbReference type="NCBI Taxonomy" id="98765"/>
    <lineage>
        <taxon>Eukaryota</taxon>
        <taxon>Fungi</taxon>
        <taxon>Dikarya</taxon>
        <taxon>Basidiomycota</taxon>
        <taxon>Agaricomycotina</taxon>
        <taxon>Agaricomycetes</taxon>
        <taxon>Polyporales</taxon>
        <taxon>Meruliaceae</taxon>
        <taxon>Hermanssonia</taxon>
    </lineage>
</organism>
<keyword evidence="3" id="KW-1185">Reference proteome</keyword>
<comment type="caution">
    <text evidence="2">The sequence shown here is derived from an EMBL/GenBank/DDBJ whole genome shotgun (WGS) entry which is preliminary data.</text>
</comment>
<proteinExistence type="predicted"/>
<sequence length="57" mass="6674">MNGLHPKKAQLYQTNGEQKTRVKTQLVRPRTRTAGFSKPMIDIYLNRRRAARTCSRE</sequence>
<protein>
    <submittedName>
        <fullName evidence="2">Uncharacterized protein</fullName>
    </submittedName>
</protein>
<evidence type="ECO:0000256" key="1">
    <source>
        <dbReference type="SAM" id="MobiDB-lite"/>
    </source>
</evidence>